<keyword evidence="3" id="KW-1185">Reference proteome</keyword>
<dbReference type="EMBL" id="BAABIG010000041">
    <property type="protein sequence ID" value="GAA4807729.1"/>
    <property type="molecule type" value="Genomic_DNA"/>
</dbReference>
<name>A0ABP9CBL8_9ACTN</name>
<reference evidence="3" key="1">
    <citation type="journal article" date="2019" name="Int. J. Syst. Evol. Microbiol.">
        <title>The Global Catalogue of Microorganisms (GCM) 10K type strain sequencing project: providing services to taxonomists for standard genome sequencing and annotation.</title>
        <authorList>
            <consortium name="The Broad Institute Genomics Platform"/>
            <consortium name="The Broad Institute Genome Sequencing Center for Infectious Disease"/>
            <person name="Wu L."/>
            <person name="Ma J."/>
        </authorList>
    </citation>
    <scope>NUCLEOTIDE SEQUENCE [LARGE SCALE GENOMIC DNA]</scope>
    <source>
        <strain evidence="3">JCM 18081</strain>
    </source>
</reference>
<evidence type="ECO:0000256" key="1">
    <source>
        <dbReference type="SAM" id="MobiDB-lite"/>
    </source>
</evidence>
<organism evidence="2 3">
    <name type="scientific">Streptomyces ziwulingensis</name>
    <dbReference type="NCBI Taxonomy" id="1045501"/>
    <lineage>
        <taxon>Bacteria</taxon>
        <taxon>Bacillati</taxon>
        <taxon>Actinomycetota</taxon>
        <taxon>Actinomycetes</taxon>
        <taxon>Kitasatosporales</taxon>
        <taxon>Streptomycetaceae</taxon>
        <taxon>Streptomyces</taxon>
    </lineage>
</organism>
<feature type="region of interest" description="Disordered" evidence="1">
    <location>
        <begin position="38"/>
        <end position="62"/>
    </location>
</feature>
<dbReference type="Proteomes" id="UP001501265">
    <property type="component" value="Unassembled WGS sequence"/>
</dbReference>
<sequence length="62" mass="6830">MLAGLRQSLEHLDSAPVSPVLAFLLVDEGGHFGIGTARRARDMSVRPVPRGRQRRPRLLPMA</sequence>
<proteinExistence type="predicted"/>
<gene>
    <name evidence="2" type="ORF">GCM10023220_42560</name>
</gene>
<accession>A0ABP9CBL8</accession>
<protein>
    <submittedName>
        <fullName evidence="2">Uncharacterized protein</fullName>
    </submittedName>
</protein>
<evidence type="ECO:0000313" key="3">
    <source>
        <dbReference type="Proteomes" id="UP001501265"/>
    </source>
</evidence>
<evidence type="ECO:0000313" key="2">
    <source>
        <dbReference type="EMBL" id="GAA4807729.1"/>
    </source>
</evidence>
<comment type="caution">
    <text evidence="2">The sequence shown here is derived from an EMBL/GenBank/DDBJ whole genome shotgun (WGS) entry which is preliminary data.</text>
</comment>
<feature type="compositionally biased region" description="Basic residues" evidence="1">
    <location>
        <begin position="49"/>
        <end position="62"/>
    </location>
</feature>